<proteinExistence type="predicted"/>
<accession>A0A2T7PP19</accession>
<keyword evidence="2" id="KW-1185">Reference proteome</keyword>
<name>A0A2T7PP19_POMCA</name>
<evidence type="ECO:0000313" key="2">
    <source>
        <dbReference type="Proteomes" id="UP000245119"/>
    </source>
</evidence>
<dbReference type="AlphaFoldDB" id="A0A2T7PP19"/>
<reference evidence="1 2" key="1">
    <citation type="submission" date="2018-04" db="EMBL/GenBank/DDBJ databases">
        <title>The genome of golden apple snail Pomacea canaliculata provides insight into stress tolerance and invasive adaptation.</title>
        <authorList>
            <person name="Liu C."/>
            <person name="Liu B."/>
            <person name="Ren Y."/>
            <person name="Zhang Y."/>
            <person name="Wang H."/>
            <person name="Li S."/>
            <person name="Jiang F."/>
            <person name="Yin L."/>
            <person name="Zhang G."/>
            <person name="Qian W."/>
            <person name="Fan W."/>
        </authorList>
    </citation>
    <scope>NUCLEOTIDE SEQUENCE [LARGE SCALE GENOMIC DNA]</scope>
    <source>
        <strain evidence="1">SZHN2017</strain>
        <tissue evidence="1">Muscle</tissue>
    </source>
</reference>
<dbReference type="Proteomes" id="UP000245119">
    <property type="component" value="Linkage Group LG3"/>
</dbReference>
<evidence type="ECO:0000313" key="1">
    <source>
        <dbReference type="EMBL" id="PVD35155.1"/>
    </source>
</evidence>
<comment type="caution">
    <text evidence="1">The sequence shown here is derived from an EMBL/GenBank/DDBJ whole genome shotgun (WGS) entry which is preliminary data.</text>
</comment>
<sequence>MASILRPLRGQKLLSPKRLHEEWSAALGCGVADTQMTQSIAPVTSDVEIIKCSDVSTRT</sequence>
<protein>
    <submittedName>
        <fullName evidence="1">Uncharacterized protein</fullName>
    </submittedName>
</protein>
<organism evidence="1 2">
    <name type="scientific">Pomacea canaliculata</name>
    <name type="common">Golden apple snail</name>
    <dbReference type="NCBI Taxonomy" id="400727"/>
    <lineage>
        <taxon>Eukaryota</taxon>
        <taxon>Metazoa</taxon>
        <taxon>Spiralia</taxon>
        <taxon>Lophotrochozoa</taxon>
        <taxon>Mollusca</taxon>
        <taxon>Gastropoda</taxon>
        <taxon>Caenogastropoda</taxon>
        <taxon>Architaenioglossa</taxon>
        <taxon>Ampullarioidea</taxon>
        <taxon>Ampullariidae</taxon>
        <taxon>Pomacea</taxon>
    </lineage>
</organism>
<gene>
    <name evidence="1" type="ORF">C0Q70_06436</name>
</gene>
<dbReference type="EMBL" id="PZQS01000003">
    <property type="protein sequence ID" value="PVD35155.1"/>
    <property type="molecule type" value="Genomic_DNA"/>
</dbReference>